<proteinExistence type="predicted"/>
<dbReference type="GO" id="GO:0008168">
    <property type="term" value="F:methyltransferase activity"/>
    <property type="evidence" value="ECO:0007669"/>
    <property type="project" value="UniProtKB-KW"/>
</dbReference>
<protein>
    <submittedName>
        <fullName evidence="3">Class I SAM-dependent methyltransferase</fullName>
        <ecNumber evidence="3">2.1.1.-</ecNumber>
    </submittedName>
</protein>
<feature type="domain" description="Methyltransferase type 11" evidence="2">
    <location>
        <begin position="52"/>
        <end position="149"/>
    </location>
</feature>
<reference evidence="4" key="1">
    <citation type="journal article" date="2019" name="Int. J. Syst. Evol. Microbiol.">
        <title>The Global Catalogue of Microorganisms (GCM) 10K type strain sequencing project: providing services to taxonomists for standard genome sequencing and annotation.</title>
        <authorList>
            <consortium name="The Broad Institute Genomics Platform"/>
            <consortium name="The Broad Institute Genome Sequencing Center for Infectious Disease"/>
            <person name="Wu L."/>
            <person name="Ma J."/>
        </authorList>
    </citation>
    <scope>NUCLEOTIDE SEQUENCE [LARGE SCALE GENOMIC DNA]</scope>
    <source>
        <strain evidence="4">KCTC 23299</strain>
    </source>
</reference>
<name>A0ABW6A3C8_9BACT</name>
<dbReference type="Proteomes" id="UP001597511">
    <property type="component" value="Unassembled WGS sequence"/>
</dbReference>
<dbReference type="GO" id="GO:0032259">
    <property type="term" value="P:methylation"/>
    <property type="evidence" value="ECO:0007669"/>
    <property type="project" value="UniProtKB-KW"/>
</dbReference>
<dbReference type="InterPro" id="IPR013216">
    <property type="entry name" value="Methyltransf_11"/>
</dbReference>
<sequence length="217" mass="23982">MQDIDWKQVAAQLRKPENEDGLATAARMEQNNGGMISETIKVLALQSHDTILELGFGNGAHVKQIMATGEVQYTGVDISPTMVTLATNINKAYIDAGTVNFAVTDGLSLPYRDNSFAKIFTVNTLYFWEQPLAYASEIYRVLQPGGKFCLCFADAAFMEKLPFVQYGFTLYTLQQATGLLTQAGFVNITPQFQHEELISPGAPNTVERDYIILHASK</sequence>
<keyword evidence="4" id="KW-1185">Reference proteome</keyword>
<dbReference type="CDD" id="cd02440">
    <property type="entry name" value="AdoMet_MTases"/>
    <property type="match status" value="1"/>
</dbReference>
<evidence type="ECO:0000313" key="4">
    <source>
        <dbReference type="Proteomes" id="UP001597511"/>
    </source>
</evidence>
<accession>A0ABW6A3C8</accession>
<dbReference type="Gene3D" id="3.40.50.150">
    <property type="entry name" value="Vaccinia Virus protein VP39"/>
    <property type="match status" value="1"/>
</dbReference>
<dbReference type="RefSeq" id="WP_386097446.1">
    <property type="nucleotide sequence ID" value="NZ_JBHUOZ010000002.1"/>
</dbReference>
<comment type="caution">
    <text evidence="3">The sequence shown here is derived from an EMBL/GenBank/DDBJ whole genome shotgun (WGS) entry which is preliminary data.</text>
</comment>
<dbReference type="SUPFAM" id="SSF53335">
    <property type="entry name" value="S-adenosyl-L-methionine-dependent methyltransferases"/>
    <property type="match status" value="1"/>
</dbReference>
<dbReference type="PANTHER" id="PTHR44068:SF1">
    <property type="entry name" value="HYPOTHETICAL LOC100005854"/>
    <property type="match status" value="1"/>
</dbReference>
<evidence type="ECO:0000313" key="3">
    <source>
        <dbReference type="EMBL" id="MFD2919829.1"/>
    </source>
</evidence>
<evidence type="ECO:0000259" key="2">
    <source>
        <dbReference type="Pfam" id="PF08241"/>
    </source>
</evidence>
<dbReference type="EMBL" id="JBHUOZ010000002">
    <property type="protein sequence ID" value="MFD2919829.1"/>
    <property type="molecule type" value="Genomic_DNA"/>
</dbReference>
<dbReference type="Pfam" id="PF08241">
    <property type="entry name" value="Methyltransf_11"/>
    <property type="match status" value="1"/>
</dbReference>
<dbReference type="InterPro" id="IPR029063">
    <property type="entry name" value="SAM-dependent_MTases_sf"/>
</dbReference>
<keyword evidence="3" id="KW-0489">Methyltransferase</keyword>
<dbReference type="PANTHER" id="PTHR44068">
    <property type="entry name" value="ZGC:194242"/>
    <property type="match status" value="1"/>
</dbReference>
<dbReference type="InterPro" id="IPR050447">
    <property type="entry name" value="Erg6_SMT_methyltransf"/>
</dbReference>
<organism evidence="3 4">
    <name type="scientific">Terrimonas rubra</name>
    <dbReference type="NCBI Taxonomy" id="1035890"/>
    <lineage>
        <taxon>Bacteria</taxon>
        <taxon>Pseudomonadati</taxon>
        <taxon>Bacteroidota</taxon>
        <taxon>Chitinophagia</taxon>
        <taxon>Chitinophagales</taxon>
        <taxon>Chitinophagaceae</taxon>
        <taxon>Terrimonas</taxon>
    </lineage>
</organism>
<keyword evidence="1 3" id="KW-0808">Transferase</keyword>
<evidence type="ECO:0000256" key="1">
    <source>
        <dbReference type="ARBA" id="ARBA00022679"/>
    </source>
</evidence>
<dbReference type="EC" id="2.1.1.-" evidence="3"/>
<gene>
    <name evidence="3" type="ORF">ACFS6H_08935</name>
</gene>